<proteinExistence type="predicted"/>
<dbReference type="PANTHER" id="PTHR42716:SF1">
    <property type="entry name" value="SLL0471 PROTEIN"/>
    <property type="match status" value="1"/>
</dbReference>
<gene>
    <name evidence="2" type="ORF">MiSe_68170</name>
</gene>
<dbReference type="PANTHER" id="PTHR42716">
    <property type="entry name" value="L-ASPARTATE OXIDASE"/>
    <property type="match status" value="1"/>
</dbReference>
<evidence type="ECO:0000313" key="2">
    <source>
        <dbReference type="EMBL" id="GET42003.1"/>
    </source>
</evidence>
<dbReference type="GO" id="GO:0009435">
    <property type="term" value="P:NAD+ biosynthetic process"/>
    <property type="evidence" value="ECO:0007669"/>
    <property type="project" value="InterPro"/>
</dbReference>
<organism evidence="2 3">
    <name type="scientific">Microseira wollei NIES-4236</name>
    <dbReference type="NCBI Taxonomy" id="2530354"/>
    <lineage>
        <taxon>Bacteria</taxon>
        <taxon>Bacillati</taxon>
        <taxon>Cyanobacteriota</taxon>
        <taxon>Cyanophyceae</taxon>
        <taxon>Oscillatoriophycideae</taxon>
        <taxon>Aerosakkonematales</taxon>
        <taxon>Aerosakkonemataceae</taxon>
        <taxon>Microseira</taxon>
    </lineage>
</organism>
<dbReference type="InterPro" id="IPR005288">
    <property type="entry name" value="NadB"/>
</dbReference>
<reference evidence="2" key="1">
    <citation type="submission" date="2019-10" db="EMBL/GenBank/DDBJ databases">
        <title>Draft genome sequece of Microseira wollei NIES-4236.</title>
        <authorList>
            <person name="Yamaguchi H."/>
            <person name="Suzuki S."/>
            <person name="Kawachi M."/>
        </authorList>
    </citation>
    <scope>NUCLEOTIDE SEQUENCE</scope>
    <source>
        <strain evidence="2">NIES-4236</strain>
    </source>
</reference>
<dbReference type="RefSeq" id="WP_226588860.1">
    <property type="nucleotide sequence ID" value="NZ_BLAY01000144.1"/>
</dbReference>
<dbReference type="SUPFAM" id="SSF51905">
    <property type="entry name" value="FAD/NAD(P)-binding domain"/>
    <property type="match status" value="1"/>
</dbReference>
<dbReference type="SUPFAM" id="SSF51971">
    <property type="entry name" value="Nucleotide-binding domain"/>
    <property type="match status" value="1"/>
</dbReference>
<keyword evidence="1" id="KW-1133">Transmembrane helix</keyword>
<evidence type="ECO:0000256" key="1">
    <source>
        <dbReference type="SAM" id="Phobius"/>
    </source>
</evidence>
<dbReference type="AlphaFoldDB" id="A0AAV3XI69"/>
<feature type="transmembrane region" description="Helical" evidence="1">
    <location>
        <begin position="12"/>
        <end position="30"/>
    </location>
</feature>
<evidence type="ECO:0008006" key="4">
    <source>
        <dbReference type="Google" id="ProtNLM"/>
    </source>
</evidence>
<name>A0AAV3XI69_9CYAN</name>
<dbReference type="Gene3D" id="3.50.50.60">
    <property type="entry name" value="FAD/NAD(P)-binding domain"/>
    <property type="match status" value="1"/>
</dbReference>
<protein>
    <recommendedName>
        <fullName evidence="4">NAD(FAD)-dependent dehydrogenase</fullName>
    </recommendedName>
</protein>
<sequence length="646" mass="72280">MQQPPRKQILRILTFIFLFAGSFALVLGGLNNGSQVSLLNWKSAEDEQRTQENLTTTLELLPNNRPELSPLPAAKQVWQCEVIVVGGSLGGVAAASVAMKSRAKTCLIELTPWLGGQISSQGVSAIDESVTMMTKNNFSQNWKDFKGLIRKQPVKLPVWAKQTKKLSVEDINSCWVGRLCFPPKVGAMAAKQLLESSVKFARGSRWETSTAFKGAEFDSTGRFITAIYAVQRIPRSPDYVPKGRPSQELDDWYSWSPNPEFEKVPLRLEAPPGKRLIVIDATDTGELMAWARVPYSLGSEAKAITGEKHAPAKSNPECTQAFTFPFVLAIKNDDNASLKTLNQIKPEYSRREHHREFYLKGYSMFEGRSFFKYRRIVSLGNDGRFVGTPVPGDMAMVNWVFGNNWNWMNPPLLLTEERLIQTGQYQNWMGGLSLSALRHAEERALLFSEWVMETQSNPKFPLAHLSGSDSPMGTVSGLSMMPYIREGRRILGRSAYGQTEFMIREPDVRNDMQGGRKFNPTAVAVTHYDVDIQGCMYRNWHNPWEAVSAGVQEDFVHPIYIPLEALIPQGVDNLLIGGKGIAVSHIVNAATRLHYGEWTFGSAAGGTAAWLIKQPQPNLTHAEIVPKKLMPKLHQHLKKHGLRVSW</sequence>
<dbReference type="Pfam" id="PF12831">
    <property type="entry name" value="FAD_oxidored"/>
    <property type="match status" value="2"/>
</dbReference>
<dbReference type="Proteomes" id="UP001050975">
    <property type="component" value="Unassembled WGS sequence"/>
</dbReference>
<evidence type="ECO:0000313" key="3">
    <source>
        <dbReference type="Proteomes" id="UP001050975"/>
    </source>
</evidence>
<dbReference type="GO" id="GO:0008734">
    <property type="term" value="F:L-aspartate oxidase activity"/>
    <property type="evidence" value="ECO:0007669"/>
    <property type="project" value="InterPro"/>
</dbReference>
<comment type="caution">
    <text evidence="2">The sequence shown here is derived from an EMBL/GenBank/DDBJ whole genome shotgun (WGS) entry which is preliminary data.</text>
</comment>
<keyword evidence="3" id="KW-1185">Reference proteome</keyword>
<dbReference type="EMBL" id="BLAY01000144">
    <property type="protein sequence ID" value="GET42003.1"/>
    <property type="molecule type" value="Genomic_DNA"/>
</dbReference>
<accession>A0AAV3XI69</accession>
<keyword evidence="1" id="KW-0472">Membrane</keyword>
<dbReference type="InterPro" id="IPR036188">
    <property type="entry name" value="FAD/NAD-bd_sf"/>
</dbReference>
<keyword evidence="1" id="KW-0812">Transmembrane</keyword>